<gene>
    <name evidence="2" type="ORF">NCTC9695_03597</name>
</gene>
<accession>A0A447TE34</accession>
<dbReference type="GO" id="GO:0004527">
    <property type="term" value="F:exonuclease activity"/>
    <property type="evidence" value="ECO:0007669"/>
    <property type="project" value="UniProtKB-KW"/>
</dbReference>
<protein>
    <submittedName>
        <fullName evidence="2">SsDNA exonuclease RecJ</fullName>
    </submittedName>
</protein>
<evidence type="ECO:0000313" key="3">
    <source>
        <dbReference type="Proteomes" id="UP000275777"/>
    </source>
</evidence>
<dbReference type="InterPro" id="IPR041122">
    <property type="entry name" value="RecJ_OB"/>
</dbReference>
<evidence type="ECO:0000313" key="2">
    <source>
        <dbReference type="EMBL" id="VEB43143.1"/>
    </source>
</evidence>
<evidence type="ECO:0000259" key="1">
    <source>
        <dbReference type="Pfam" id="PF17768"/>
    </source>
</evidence>
<organism evidence="2 3">
    <name type="scientific">Chromobacterium violaceum</name>
    <dbReference type="NCBI Taxonomy" id="536"/>
    <lineage>
        <taxon>Bacteria</taxon>
        <taxon>Pseudomonadati</taxon>
        <taxon>Pseudomonadota</taxon>
        <taxon>Betaproteobacteria</taxon>
        <taxon>Neisseriales</taxon>
        <taxon>Chromobacteriaceae</taxon>
        <taxon>Chromobacterium</taxon>
    </lineage>
</organism>
<dbReference type="Proteomes" id="UP000275777">
    <property type="component" value="Chromosome"/>
</dbReference>
<feature type="domain" description="RecJ OB" evidence="1">
    <location>
        <begin position="2"/>
        <end position="70"/>
    </location>
</feature>
<dbReference type="Pfam" id="PF17768">
    <property type="entry name" value="RecJ_OB"/>
    <property type="match status" value="1"/>
</dbReference>
<dbReference type="Gene3D" id="2.40.50.460">
    <property type="match status" value="1"/>
</dbReference>
<sequence length="74" mass="8843">MPYFHDQFMVVNQKLVGDKHLKLRLAREGCEFDAMLFNHADWLPDRIQAVYQLIANEWQGRKELQVYLQHWAAA</sequence>
<dbReference type="AlphaFoldDB" id="A0A447TE34"/>
<keyword evidence="2" id="KW-0378">Hydrolase</keyword>
<reference evidence="2 3" key="1">
    <citation type="submission" date="2018-12" db="EMBL/GenBank/DDBJ databases">
        <authorList>
            <consortium name="Pathogen Informatics"/>
        </authorList>
    </citation>
    <scope>NUCLEOTIDE SEQUENCE [LARGE SCALE GENOMIC DNA]</scope>
    <source>
        <strain evidence="2 3">NCTC9695</strain>
    </source>
</reference>
<name>A0A447TE34_CHRVL</name>
<keyword evidence="2" id="KW-0540">Nuclease</keyword>
<proteinExistence type="predicted"/>
<keyword evidence="2" id="KW-0269">Exonuclease</keyword>
<dbReference type="EMBL" id="LR134182">
    <property type="protein sequence ID" value="VEB43143.1"/>
    <property type="molecule type" value="Genomic_DNA"/>
</dbReference>